<dbReference type="InterPro" id="IPR002625">
    <property type="entry name" value="Smr_dom"/>
</dbReference>
<evidence type="ECO:0000313" key="2">
    <source>
        <dbReference type="EMBL" id="ADK79609.1"/>
    </source>
</evidence>
<dbReference type="EMBL" id="CP002116">
    <property type="protein sequence ID" value="ADK79609.1"/>
    <property type="molecule type" value="Genomic_DNA"/>
</dbReference>
<dbReference type="Pfam" id="PF01713">
    <property type="entry name" value="Smr"/>
    <property type="match status" value="1"/>
</dbReference>
<feature type="domain" description="Smr" evidence="1">
    <location>
        <begin position="75"/>
        <end position="156"/>
    </location>
</feature>
<gene>
    <name evidence="2" type="ordered locus">Spirs_0462</name>
</gene>
<protein>
    <submittedName>
        <fullName evidence="2">Smr protein/MutS2</fullName>
    </submittedName>
</protein>
<dbReference type="SMART" id="SM00463">
    <property type="entry name" value="SMR"/>
    <property type="match status" value="1"/>
</dbReference>
<dbReference type="InterPro" id="IPR036063">
    <property type="entry name" value="Smr_dom_sf"/>
</dbReference>
<dbReference type="Gene3D" id="3.30.1370.110">
    <property type="match status" value="1"/>
</dbReference>
<dbReference type="KEGG" id="ssm:Spirs_0462"/>
<proteinExistence type="predicted"/>
<dbReference type="STRING" id="573413.Spirs_0462"/>
<organism evidence="2 3">
    <name type="scientific">Sediminispirochaeta smaragdinae (strain DSM 11293 / JCM 15392 / SEBR 4228)</name>
    <name type="common">Spirochaeta smaragdinae</name>
    <dbReference type="NCBI Taxonomy" id="573413"/>
    <lineage>
        <taxon>Bacteria</taxon>
        <taxon>Pseudomonadati</taxon>
        <taxon>Spirochaetota</taxon>
        <taxon>Spirochaetia</taxon>
        <taxon>Spirochaetales</taxon>
        <taxon>Spirochaetaceae</taxon>
        <taxon>Sediminispirochaeta</taxon>
    </lineage>
</organism>
<name>E1RB79_SEDSS</name>
<dbReference type="eggNOG" id="COG2840">
    <property type="taxonomic scope" value="Bacteria"/>
</dbReference>
<keyword evidence="3" id="KW-1185">Reference proteome</keyword>
<dbReference type="AlphaFoldDB" id="E1RB79"/>
<accession>E1RB79</accession>
<reference evidence="2 3" key="1">
    <citation type="journal article" date="2010" name="Stand. Genomic Sci.">
        <title>Complete genome sequence of Spirochaeta smaragdinae type strain (SEBR 4228).</title>
        <authorList>
            <person name="Mavromatis K."/>
            <person name="Yasawong M."/>
            <person name="Chertkov O."/>
            <person name="Lapidus A."/>
            <person name="Lucas S."/>
            <person name="Nolan M."/>
            <person name="Del Rio T.G."/>
            <person name="Tice H."/>
            <person name="Cheng J.F."/>
            <person name="Pitluck S."/>
            <person name="Liolios K."/>
            <person name="Ivanova N."/>
            <person name="Tapia R."/>
            <person name="Han C."/>
            <person name="Bruce D."/>
            <person name="Goodwin L."/>
            <person name="Pati A."/>
            <person name="Chen A."/>
            <person name="Palaniappan K."/>
            <person name="Land M."/>
            <person name="Hauser L."/>
            <person name="Chang Y.J."/>
            <person name="Jeffries C.D."/>
            <person name="Detter J.C."/>
            <person name="Rohde M."/>
            <person name="Brambilla E."/>
            <person name="Spring S."/>
            <person name="Goker M."/>
            <person name="Sikorski J."/>
            <person name="Woyke T."/>
            <person name="Bristow J."/>
            <person name="Eisen J.A."/>
            <person name="Markowitz V."/>
            <person name="Hugenholtz P."/>
            <person name="Klenk H.P."/>
            <person name="Kyrpides N.C."/>
        </authorList>
    </citation>
    <scope>NUCLEOTIDE SEQUENCE [LARGE SCALE GENOMIC DNA]</scope>
    <source>
        <strain evidence="3">DSM 11293 / JCM 15392 / SEBR 4228</strain>
    </source>
</reference>
<dbReference type="RefSeq" id="WP_013253073.1">
    <property type="nucleotide sequence ID" value="NC_014364.1"/>
</dbReference>
<evidence type="ECO:0000259" key="1">
    <source>
        <dbReference type="PROSITE" id="PS50828"/>
    </source>
</evidence>
<dbReference type="SUPFAM" id="SSF160443">
    <property type="entry name" value="SMR domain-like"/>
    <property type="match status" value="1"/>
</dbReference>
<dbReference type="PANTHER" id="PTHR35562:SF2">
    <property type="entry name" value="DNA ENDONUCLEASE SMRA-RELATED"/>
    <property type="match status" value="1"/>
</dbReference>
<sequence length="157" mass="17689">MDFGEILEKWEAGRKQQTISKQREPVDDSGFARQIERYLPEEADWEQVIGEKELSDIDPVLRRSTLRRIAPEAEIDLHGMTRDEAVTALDRFFREAASRDLQKVLIIHGKGNHSGRDGAVLPDVVREYLQYSPIAGESGQADRSLGGSGATWVILKE</sequence>
<dbReference type="PROSITE" id="PS50828">
    <property type="entry name" value="SMR"/>
    <property type="match status" value="1"/>
</dbReference>
<dbReference type="HOGENOM" id="CLU_055978_3_0_12"/>
<dbReference type="PANTHER" id="PTHR35562">
    <property type="entry name" value="DNA ENDONUCLEASE SMRA-RELATED"/>
    <property type="match status" value="1"/>
</dbReference>
<evidence type="ECO:0000313" key="3">
    <source>
        <dbReference type="Proteomes" id="UP000002318"/>
    </source>
</evidence>
<dbReference type="Proteomes" id="UP000002318">
    <property type="component" value="Chromosome"/>
</dbReference>
<dbReference type="OrthoDB" id="7165597at2"/>